<dbReference type="Pfam" id="PF00563">
    <property type="entry name" value="EAL"/>
    <property type="match status" value="1"/>
</dbReference>
<dbReference type="Gene3D" id="3.30.70.270">
    <property type="match status" value="1"/>
</dbReference>
<dbReference type="PaxDb" id="289377-HL41_02415"/>
<dbReference type="Gene3D" id="3.30.450.40">
    <property type="match status" value="1"/>
</dbReference>
<dbReference type="EMBL" id="CP008796">
    <property type="protein sequence ID" value="AIH03738.1"/>
    <property type="molecule type" value="Genomic_DNA"/>
</dbReference>
<evidence type="ECO:0008006" key="5">
    <source>
        <dbReference type="Google" id="ProtNLM"/>
    </source>
</evidence>
<dbReference type="Pfam" id="PF13185">
    <property type="entry name" value="GAF_2"/>
    <property type="match status" value="1"/>
</dbReference>
<dbReference type="PANTHER" id="PTHR33121:SF71">
    <property type="entry name" value="OXYGEN SENSOR PROTEIN DOSP"/>
    <property type="match status" value="1"/>
</dbReference>
<dbReference type="AlphaFoldDB" id="A0A075WTM2"/>
<dbReference type="CDD" id="cd01948">
    <property type="entry name" value="EAL"/>
    <property type="match status" value="1"/>
</dbReference>
<sequence>MPVKTKQGRKRWFNVYEDTIVFQGDFAGLSLVIDITSEVRHKKFIKVLKEINHLLIESYSEGELFDKVVKTLVKVLELKGAWIGEVDELTKKVKPILYYPETLSFINRLDPYLFSLENQTLSFYKAFHEKRINIIPDVEKYHHPKEVSEILKALNVRSVCSVPIMKGKRVSYILVLWADEPNFFTEEYFELLEELKNNLSFALKKIDLFLRIQIFNDFIKQSGDMLIIADVDGKLEYLNPVAFHELEFEEDPFEVNIFKLLGITSEEINQVLKGLNTIKKIISLSSTKKRSFLEIKLTLVKFADYKKVIILGKNLTKEIIFEIEKQKMLTQDLLTGLLNYQGFAQKTTDLLQVVKEGILVLLDIYNFSYINHFYGLEAGDKVLTTVAQRLKESFPNALISRPVGDSFSLFLIDYEKKDVYNLIKKIQEIFTLPIEVKQGKRGFLEFQGGIVFYPEDGSSFIEIWRKANVLLSEVKKKGPNIIEIFNPYVEKHVENIFFVENLVKKAIQEHLFVFYYQPYFTSDLEVAGLEALVRIKADGKVFNPGDFIDYLENSPYLKDFEEISIDKNLETLVKIQKPVSINISSKSLETMHIFEILSKKVDLLKNIPCCLGIEITEHALATNLEKANKLLRMLKFYRINISIDDFGTGYSSLHYLKDLPIDFIKIDQSFVRDFLRDKKTFFILETIIKLAKKLNIKTIAEGVENKEQFEVLKELGCDYFQGFLFAKPMPEEECFEYLKKFKKPNL</sequence>
<dbReference type="InterPro" id="IPR029016">
    <property type="entry name" value="GAF-like_dom_sf"/>
</dbReference>
<dbReference type="SUPFAM" id="SSF141868">
    <property type="entry name" value="EAL domain-like"/>
    <property type="match status" value="1"/>
</dbReference>
<dbReference type="KEGG" id="tcm:HL41_02415"/>
<dbReference type="PROSITE" id="PS50883">
    <property type="entry name" value="EAL"/>
    <property type="match status" value="1"/>
</dbReference>
<accession>A0A075WTM2</accession>
<dbReference type="PROSITE" id="PS50887">
    <property type="entry name" value="GGDEF"/>
    <property type="match status" value="1"/>
</dbReference>
<dbReference type="SMART" id="SM00052">
    <property type="entry name" value="EAL"/>
    <property type="match status" value="1"/>
</dbReference>
<dbReference type="HOGENOM" id="CLU_000445_70_34_0"/>
<proteinExistence type="predicted"/>
<dbReference type="NCBIfam" id="TIGR00254">
    <property type="entry name" value="GGDEF"/>
    <property type="match status" value="1"/>
</dbReference>
<protein>
    <recommendedName>
        <fullName evidence="5">Diguanylate cyclase</fullName>
    </recommendedName>
</protein>
<dbReference type="SUPFAM" id="SSF55781">
    <property type="entry name" value="GAF domain-like"/>
    <property type="match status" value="1"/>
</dbReference>
<dbReference type="OrthoDB" id="9814202at2"/>
<dbReference type="InterPro" id="IPR050706">
    <property type="entry name" value="Cyclic-di-GMP_PDE-like"/>
</dbReference>
<evidence type="ECO:0000313" key="3">
    <source>
        <dbReference type="EMBL" id="AIH03738.1"/>
    </source>
</evidence>
<evidence type="ECO:0000313" key="4">
    <source>
        <dbReference type="Proteomes" id="UP000028481"/>
    </source>
</evidence>
<dbReference type="InterPro" id="IPR029787">
    <property type="entry name" value="Nucleotide_cyclase"/>
</dbReference>
<dbReference type="InterPro" id="IPR043128">
    <property type="entry name" value="Rev_trsase/Diguanyl_cyclase"/>
</dbReference>
<evidence type="ECO:0000259" key="1">
    <source>
        <dbReference type="PROSITE" id="PS50883"/>
    </source>
</evidence>
<evidence type="ECO:0000259" key="2">
    <source>
        <dbReference type="PROSITE" id="PS50887"/>
    </source>
</evidence>
<reference evidence="3 4" key="1">
    <citation type="journal article" date="2015" name="Genome Announc.">
        <title>Genome Sequence of a Sulfate-Reducing Thermophilic Bacterium, Thermodesulfobacterium commune DSM 2178T (Phylum Thermodesulfobacteria).</title>
        <authorList>
            <person name="Bhatnagar S."/>
            <person name="Badger J.H."/>
            <person name="Madupu R."/>
            <person name="Khouri H.M."/>
            <person name="O'Connor E.M."/>
            <person name="Robb F.T."/>
            <person name="Ward N.L."/>
            <person name="Eisen J.A."/>
        </authorList>
    </citation>
    <scope>NUCLEOTIDE SEQUENCE [LARGE SCALE GENOMIC DNA]</scope>
    <source>
        <strain evidence="3 4">DSM 2178</strain>
    </source>
</reference>
<dbReference type="InterPro" id="IPR000160">
    <property type="entry name" value="GGDEF_dom"/>
</dbReference>
<dbReference type="InterPro" id="IPR003018">
    <property type="entry name" value="GAF"/>
</dbReference>
<dbReference type="eggNOG" id="COG5001">
    <property type="taxonomic scope" value="Bacteria"/>
</dbReference>
<dbReference type="STRING" id="289377.HL41_02415"/>
<dbReference type="SUPFAM" id="SSF55073">
    <property type="entry name" value="Nucleotide cyclase"/>
    <property type="match status" value="1"/>
</dbReference>
<dbReference type="CDD" id="cd01949">
    <property type="entry name" value="GGDEF"/>
    <property type="match status" value="1"/>
</dbReference>
<dbReference type="PANTHER" id="PTHR33121">
    <property type="entry name" value="CYCLIC DI-GMP PHOSPHODIESTERASE PDEF"/>
    <property type="match status" value="1"/>
</dbReference>
<name>A0A075WTM2_9BACT</name>
<dbReference type="GO" id="GO:0071111">
    <property type="term" value="F:cyclic-guanylate-specific phosphodiesterase activity"/>
    <property type="evidence" value="ECO:0007669"/>
    <property type="project" value="InterPro"/>
</dbReference>
<dbReference type="Pfam" id="PF00990">
    <property type="entry name" value="GGDEF"/>
    <property type="match status" value="1"/>
</dbReference>
<dbReference type="SMART" id="SM00267">
    <property type="entry name" value="GGDEF"/>
    <property type="match status" value="1"/>
</dbReference>
<organism evidence="3 4">
    <name type="scientific">Thermodesulfobacterium commune DSM 2178</name>
    <dbReference type="NCBI Taxonomy" id="289377"/>
    <lineage>
        <taxon>Bacteria</taxon>
        <taxon>Pseudomonadati</taxon>
        <taxon>Thermodesulfobacteriota</taxon>
        <taxon>Thermodesulfobacteria</taxon>
        <taxon>Thermodesulfobacteriales</taxon>
        <taxon>Thermodesulfobacteriaceae</taxon>
        <taxon>Thermodesulfobacterium</taxon>
    </lineage>
</organism>
<dbReference type="Gene3D" id="3.20.20.450">
    <property type="entry name" value="EAL domain"/>
    <property type="match status" value="1"/>
</dbReference>
<feature type="domain" description="GGDEF" evidence="2">
    <location>
        <begin position="355"/>
        <end position="487"/>
    </location>
</feature>
<dbReference type="InterPro" id="IPR001633">
    <property type="entry name" value="EAL_dom"/>
</dbReference>
<dbReference type="RefSeq" id="WP_038061106.1">
    <property type="nucleotide sequence ID" value="NZ_CP008796.1"/>
</dbReference>
<keyword evidence="4" id="KW-1185">Reference proteome</keyword>
<feature type="domain" description="EAL" evidence="1">
    <location>
        <begin position="496"/>
        <end position="742"/>
    </location>
</feature>
<gene>
    <name evidence="3" type="ORF">HL41_02415</name>
</gene>
<dbReference type="InterPro" id="IPR035919">
    <property type="entry name" value="EAL_sf"/>
</dbReference>
<dbReference type="Proteomes" id="UP000028481">
    <property type="component" value="Chromosome"/>
</dbReference>